<keyword evidence="2" id="KW-0560">Oxidoreductase</keyword>
<evidence type="ECO:0000256" key="2">
    <source>
        <dbReference type="ARBA" id="ARBA00023002"/>
    </source>
</evidence>
<gene>
    <name evidence="3" type="ORF">DLJ54_05920</name>
</gene>
<dbReference type="NCBIfam" id="NF005559">
    <property type="entry name" value="PRK07231.1"/>
    <property type="match status" value="1"/>
</dbReference>
<dbReference type="GO" id="GO:0016491">
    <property type="term" value="F:oxidoreductase activity"/>
    <property type="evidence" value="ECO:0007669"/>
    <property type="project" value="UniProtKB-KW"/>
</dbReference>
<evidence type="ECO:0000256" key="1">
    <source>
        <dbReference type="ARBA" id="ARBA00006484"/>
    </source>
</evidence>
<comment type="similarity">
    <text evidence="1">Belongs to the short-chain dehydrogenases/reductases (SDR) family.</text>
</comment>
<dbReference type="PANTHER" id="PTHR43639">
    <property type="entry name" value="OXIDOREDUCTASE, SHORT-CHAIN DEHYDROGENASE/REDUCTASE FAMILY (AFU_ORTHOLOGUE AFUA_5G02870)"/>
    <property type="match status" value="1"/>
</dbReference>
<dbReference type="InterPro" id="IPR036291">
    <property type="entry name" value="NAD(P)-bd_dom_sf"/>
</dbReference>
<reference evidence="3 4" key="1">
    <citation type="journal article" date="2018" name="Syst. Appl. Microbiol.">
        <title>Corynebacterium heidelbergense sp. nov., isolated from the preen glands of Egyptian geese (Alopochen aegyptiacus).</title>
        <authorList>
            <person name="Braun M.S."/>
            <person name="Wang E."/>
            <person name="Zimmermann S."/>
            <person name="Wink M."/>
        </authorList>
    </citation>
    <scope>NUCLEOTIDE SEQUENCE [LARGE SCALE GENOMIC DNA]</scope>
    <source>
        <strain evidence="3 4">647</strain>
    </source>
</reference>
<dbReference type="PRINTS" id="PR00081">
    <property type="entry name" value="GDHRDH"/>
</dbReference>
<name>A0A364V5H9_9CORY</name>
<dbReference type="Proteomes" id="UP000251577">
    <property type="component" value="Unassembled WGS sequence"/>
</dbReference>
<dbReference type="Pfam" id="PF13561">
    <property type="entry name" value="adh_short_C2"/>
    <property type="match status" value="1"/>
</dbReference>
<comment type="caution">
    <text evidence="3">The sequence shown here is derived from an EMBL/GenBank/DDBJ whole genome shotgun (WGS) entry which is preliminary data.</text>
</comment>
<dbReference type="AlphaFoldDB" id="A0A364V5H9"/>
<sequence length="251" mass="25916">MVTQAAASKVVAITGAGDGIGRAIAERLASDGYSVVVSDINEDTGRQTVQNIIDAGGRAEFIVVDAGKLEDNEQLVQFALDTYGRLDAAVNNAGLGAPPAPLAEVDTAAFDRAVNVTLRGAFFGMHAQLAHFAQVGCGNIVNIISIGGLQTTKNLSPYVAAKHGVMGLTETAALDYADRGIRVNGVAPGPIKTAALATLPEQMLEEQEEQVPLRRLGEHADIAAAVSWLLSEESSFVTGAILPVDGGAVLA</sequence>
<dbReference type="FunFam" id="3.40.50.720:FF:000084">
    <property type="entry name" value="Short-chain dehydrogenase reductase"/>
    <property type="match status" value="1"/>
</dbReference>
<dbReference type="RefSeq" id="WP_113630853.1">
    <property type="nucleotide sequence ID" value="NZ_QHCV01000050.1"/>
</dbReference>
<dbReference type="EMBL" id="QHCV01000050">
    <property type="protein sequence ID" value="RAV31894.1"/>
    <property type="molecule type" value="Genomic_DNA"/>
</dbReference>
<dbReference type="PROSITE" id="PS00061">
    <property type="entry name" value="ADH_SHORT"/>
    <property type="match status" value="1"/>
</dbReference>
<evidence type="ECO:0000313" key="4">
    <source>
        <dbReference type="Proteomes" id="UP000251577"/>
    </source>
</evidence>
<dbReference type="InterPro" id="IPR002347">
    <property type="entry name" value="SDR_fam"/>
</dbReference>
<dbReference type="InterPro" id="IPR020904">
    <property type="entry name" value="Sc_DH/Rdtase_CS"/>
</dbReference>
<dbReference type="SUPFAM" id="SSF51735">
    <property type="entry name" value="NAD(P)-binding Rossmann-fold domains"/>
    <property type="match status" value="1"/>
</dbReference>
<keyword evidence="4" id="KW-1185">Reference proteome</keyword>
<dbReference type="Gene3D" id="3.40.50.720">
    <property type="entry name" value="NAD(P)-binding Rossmann-like Domain"/>
    <property type="match status" value="1"/>
</dbReference>
<dbReference type="PRINTS" id="PR00080">
    <property type="entry name" value="SDRFAMILY"/>
</dbReference>
<protein>
    <submittedName>
        <fullName evidence="3">Short-chain dehydrogenase</fullName>
    </submittedName>
</protein>
<dbReference type="PANTHER" id="PTHR43639:SF1">
    <property type="entry name" value="SHORT-CHAIN DEHYDROGENASE_REDUCTASE FAMILY PROTEIN"/>
    <property type="match status" value="1"/>
</dbReference>
<organism evidence="3 4">
    <name type="scientific">Corynebacterium heidelbergense</name>
    <dbReference type="NCBI Taxonomy" id="2055947"/>
    <lineage>
        <taxon>Bacteria</taxon>
        <taxon>Bacillati</taxon>
        <taxon>Actinomycetota</taxon>
        <taxon>Actinomycetes</taxon>
        <taxon>Mycobacteriales</taxon>
        <taxon>Corynebacteriaceae</taxon>
        <taxon>Corynebacterium</taxon>
    </lineage>
</organism>
<evidence type="ECO:0000313" key="3">
    <source>
        <dbReference type="EMBL" id="RAV31894.1"/>
    </source>
</evidence>
<proteinExistence type="inferred from homology"/>
<accession>A0A364V5H9</accession>
<dbReference type="CDD" id="cd05233">
    <property type="entry name" value="SDR_c"/>
    <property type="match status" value="1"/>
</dbReference>